<dbReference type="PANTHER" id="PTHR46638:SF1">
    <property type="entry name" value="CORRINOID ADENOSYLTRANSFERASE"/>
    <property type="match status" value="1"/>
</dbReference>
<dbReference type="SUPFAM" id="SSF52540">
    <property type="entry name" value="P-loop containing nucleoside triphosphate hydrolases"/>
    <property type="match status" value="1"/>
</dbReference>
<sequence>MEKGLVHVYFGDGKGKTTAALGLGLRASGRGYRVLMVRFLKGRDSGEIRAAEKLPNFRILPGPERIPFFYRMNDEEQRSYRTLARAMFSEACDAVESGEADLLILDEILDAISSRILETEEVAEFLKHKPRELEVVLTGRNPPREISDLADYITEMRKIRHPYDSGITARPGIEK</sequence>
<dbReference type="EMBL" id="FWXW01000003">
    <property type="protein sequence ID" value="SMC57776.1"/>
    <property type="molecule type" value="Genomic_DNA"/>
</dbReference>
<keyword evidence="1" id="KW-0808">Transferase</keyword>
<gene>
    <name evidence="1" type="ORF">SAMN02745168_1684</name>
</gene>
<dbReference type="InterPro" id="IPR027417">
    <property type="entry name" value="P-loop_NTPase"/>
</dbReference>
<dbReference type="Pfam" id="PF02572">
    <property type="entry name" value="CobA_CobO_BtuR"/>
    <property type="match status" value="1"/>
</dbReference>
<dbReference type="Proteomes" id="UP000192790">
    <property type="component" value="Unassembled WGS sequence"/>
</dbReference>
<organism evidence="1 2">
    <name type="scientific">Papillibacter cinnamivorans DSM 12816</name>
    <dbReference type="NCBI Taxonomy" id="1122930"/>
    <lineage>
        <taxon>Bacteria</taxon>
        <taxon>Bacillati</taxon>
        <taxon>Bacillota</taxon>
        <taxon>Clostridia</taxon>
        <taxon>Eubacteriales</taxon>
        <taxon>Oscillospiraceae</taxon>
        <taxon>Papillibacter</taxon>
    </lineage>
</organism>
<dbReference type="OrthoDB" id="9810309at2"/>
<dbReference type="GO" id="GO:0005524">
    <property type="term" value="F:ATP binding"/>
    <property type="evidence" value="ECO:0007669"/>
    <property type="project" value="InterPro"/>
</dbReference>
<dbReference type="PIRSF" id="PIRSF015617">
    <property type="entry name" value="Adensltrnsf_CobA"/>
    <property type="match status" value="1"/>
</dbReference>
<evidence type="ECO:0000313" key="1">
    <source>
        <dbReference type="EMBL" id="SMC57776.1"/>
    </source>
</evidence>
<dbReference type="InterPro" id="IPR003724">
    <property type="entry name" value="CblAdoTrfase_CobA"/>
</dbReference>
<dbReference type="Gene3D" id="3.40.50.300">
    <property type="entry name" value="P-loop containing nucleotide triphosphate hydrolases"/>
    <property type="match status" value="1"/>
</dbReference>
<name>A0A1W2AAT5_9FIRM</name>
<dbReference type="PANTHER" id="PTHR46638">
    <property type="entry name" value="CORRINOID ADENOSYLTRANSFERASE"/>
    <property type="match status" value="1"/>
</dbReference>
<dbReference type="AlphaFoldDB" id="A0A1W2AAT5"/>
<accession>A0A1W2AAT5</accession>
<protein>
    <submittedName>
        <fullName evidence="1">Cob(I)alamin adenosyltransferase</fullName>
    </submittedName>
</protein>
<dbReference type="GO" id="GO:0009236">
    <property type="term" value="P:cobalamin biosynthetic process"/>
    <property type="evidence" value="ECO:0007669"/>
    <property type="project" value="InterPro"/>
</dbReference>
<dbReference type="GO" id="GO:0008817">
    <property type="term" value="F:corrinoid adenosyltransferase activity"/>
    <property type="evidence" value="ECO:0007669"/>
    <property type="project" value="InterPro"/>
</dbReference>
<proteinExistence type="predicted"/>
<dbReference type="CDD" id="cd00561">
    <property type="entry name" value="CobA_ACA"/>
    <property type="match status" value="1"/>
</dbReference>
<keyword evidence="2" id="KW-1185">Reference proteome</keyword>
<evidence type="ECO:0000313" key="2">
    <source>
        <dbReference type="Proteomes" id="UP000192790"/>
    </source>
</evidence>
<reference evidence="1 2" key="1">
    <citation type="submission" date="2017-04" db="EMBL/GenBank/DDBJ databases">
        <authorList>
            <person name="Afonso C.L."/>
            <person name="Miller P.J."/>
            <person name="Scott M.A."/>
            <person name="Spackman E."/>
            <person name="Goraichik I."/>
            <person name="Dimitrov K.M."/>
            <person name="Suarez D.L."/>
            <person name="Swayne D.E."/>
        </authorList>
    </citation>
    <scope>NUCLEOTIDE SEQUENCE [LARGE SCALE GENOMIC DNA]</scope>
    <source>
        <strain evidence="1 2">DSM 12816</strain>
    </source>
</reference>
<dbReference type="STRING" id="1122930.SAMN02745168_1684"/>
<dbReference type="RefSeq" id="WP_084234355.1">
    <property type="nucleotide sequence ID" value="NZ_FWXW01000003.1"/>
</dbReference>